<feature type="compositionally biased region" description="Low complexity" evidence="1">
    <location>
        <begin position="26"/>
        <end position="41"/>
    </location>
</feature>
<organism evidence="2">
    <name type="scientific">hydrothermal vent metagenome</name>
    <dbReference type="NCBI Taxonomy" id="652676"/>
    <lineage>
        <taxon>unclassified sequences</taxon>
        <taxon>metagenomes</taxon>
        <taxon>ecological metagenomes</taxon>
    </lineage>
</organism>
<accession>A0A3B0R253</accession>
<feature type="region of interest" description="Disordered" evidence="1">
    <location>
        <begin position="354"/>
        <end position="377"/>
    </location>
</feature>
<name>A0A3B0R253_9ZZZZ</name>
<proteinExistence type="predicted"/>
<feature type="non-terminal residue" evidence="2">
    <location>
        <position position="377"/>
    </location>
</feature>
<feature type="region of interest" description="Disordered" evidence="1">
    <location>
        <begin position="1"/>
        <end position="59"/>
    </location>
</feature>
<feature type="compositionally biased region" description="Basic and acidic residues" evidence="1">
    <location>
        <begin position="47"/>
        <end position="58"/>
    </location>
</feature>
<dbReference type="EMBL" id="UOED01000027">
    <property type="protein sequence ID" value="VAV87554.1"/>
    <property type="molecule type" value="Genomic_DNA"/>
</dbReference>
<reference evidence="2" key="1">
    <citation type="submission" date="2018-06" db="EMBL/GenBank/DDBJ databases">
        <authorList>
            <person name="Zhirakovskaya E."/>
        </authorList>
    </citation>
    <scope>NUCLEOTIDE SEQUENCE</scope>
</reference>
<sequence length="377" mass="40295">MREIDVPLNNVPLQTNDGAGRVTRTSSASGDSSAQQQQPDQQSPPPEKSRETAERAPGHETAVTISASLSNLEAGSRVNAEYQGIDGEDRPLIVSETGTYVVNYDPKYQPEIDKLTKDTALEVQIIKLDRQIEARLVFNDPAPASPAAPPVSIPVTLALVGLGSQPPQARPEQANVPLEQQTISYQDLYRAENIARDSAAKLKELPLPGVAPNYNLYEKAVPRQDGPAIIQSATIAGNALIVQEQAVRTSTITAEIPTVKIARQAVKLDGIVDKDTLATVIKQLPGAEINLPAIVRRQLAPAGLLDGLAVGQNFTLRIQSIAPPDGRKDSSQAIQVAPVSESILSGIVIAPGKAVQQPMTQKPDSPTIPRAQNRYPE</sequence>
<evidence type="ECO:0000313" key="2">
    <source>
        <dbReference type="EMBL" id="VAV87554.1"/>
    </source>
</evidence>
<dbReference type="AlphaFoldDB" id="A0A3B0R253"/>
<evidence type="ECO:0000256" key="1">
    <source>
        <dbReference type="SAM" id="MobiDB-lite"/>
    </source>
</evidence>
<gene>
    <name evidence="2" type="ORF">MNBD_ALPHA02-565</name>
</gene>
<protein>
    <submittedName>
        <fullName evidence="2">Uncharacterized protein</fullName>
    </submittedName>
</protein>